<sequence>MIDNFSIALSHGLLLLAFWLLTRREDLDREPPPEPDAEPQGFGAARRKHANRKGAPTDA</sequence>
<keyword evidence="3" id="KW-1185">Reference proteome</keyword>
<feature type="region of interest" description="Disordered" evidence="1">
    <location>
        <begin position="27"/>
        <end position="59"/>
    </location>
</feature>
<evidence type="ECO:0000313" key="3">
    <source>
        <dbReference type="Proteomes" id="UP000263833"/>
    </source>
</evidence>
<comment type="caution">
    <text evidence="2">The sequence shown here is derived from an EMBL/GenBank/DDBJ whole genome shotgun (WGS) entry which is preliminary data.</text>
</comment>
<dbReference type="Proteomes" id="UP000263833">
    <property type="component" value="Unassembled WGS sequence"/>
</dbReference>
<evidence type="ECO:0000313" key="2">
    <source>
        <dbReference type="EMBL" id="RDV06031.1"/>
    </source>
</evidence>
<dbReference type="EMBL" id="QRGP01000001">
    <property type="protein sequence ID" value="RDV06031.1"/>
    <property type="molecule type" value="Genomic_DNA"/>
</dbReference>
<evidence type="ECO:0000256" key="1">
    <source>
        <dbReference type="SAM" id="MobiDB-lite"/>
    </source>
</evidence>
<reference evidence="3" key="1">
    <citation type="submission" date="2018-08" db="EMBL/GenBank/DDBJ databases">
        <authorList>
            <person name="Kim S.-J."/>
            <person name="Jung G.-Y."/>
        </authorList>
    </citation>
    <scope>NUCLEOTIDE SEQUENCE [LARGE SCALE GENOMIC DNA]</scope>
    <source>
        <strain evidence="3">GY_G</strain>
    </source>
</reference>
<gene>
    <name evidence="2" type="ORF">DXH95_00835</name>
</gene>
<accession>A0A371BF79</accession>
<name>A0A371BF79_9SPHN</name>
<organism evidence="2 3">
    <name type="scientific">Sphingorhabdus pulchriflava</name>
    <dbReference type="NCBI Taxonomy" id="2292257"/>
    <lineage>
        <taxon>Bacteria</taxon>
        <taxon>Pseudomonadati</taxon>
        <taxon>Pseudomonadota</taxon>
        <taxon>Alphaproteobacteria</taxon>
        <taxon>Sphingomonadales</taxon>
        <taxon>Sphingomonadaceae</taxon>
        <taxon>Sphingorhabdus</taxon>
    </lineage>
</organism>
<protein>
    <submittedName>
        <fullName evidence="2">Uncharacterized protein</fullName>
    </submittedName>
</protein>
<proteinExistence type="predicted"/>
<dbReference type="RefSeq" id="WP_115547592.1">
    <property type="nucleotide sequence ID" value="NZ_QRGP01000001.1"/>
</dbReference>
<dbReference type="AlphaFoldDB" id="A0A371BF79"/>